<name>W4VAS9_9FIRM</name>
<comment type="caution">
    <text evidence="1">The sequence shown here is derived from an EMBL/GenBank/DDBJ whole genome shotgun (WGS) entry which is preliminary data.</text>
</comment>
<sequence>MAILSNDVKEWGKYLREKYNLNRLFKEVVMYKNSMAASERGLRTIRFCRKVQEKTFEPDDEISSFAQLKKVIKDIWQFYS</sequence>
<protein>
    <submittedName>
        <fullName evidence="1">Uncharacterized protein</fullName>
    </submittedName>
</protein>
<proteinExistence type="predicted"/>
<reference evidence="1" key="1">
    <citation type="journal article" date="2014" name="Genome Announc.">
        <title>Draft Genome Sequence of Clostridium straminisolvens Strain JCM 21531T, Isolated from a Cellulose-Degrading Bacterial Community.</title>
        <authorList>
            <person name="Yuki M."/>
            <person name="Oshima K."/>
            <person name="Suda W."/>
            <person name="Sakamoto M."/>
            <person name="Kitamura K."/>
            <person name="Iida T."/>
            <person name="Hattori M."/>
            <person name="Ohkuma M."/>
        </authorList>
    </citation>
    <scope>NUCLEOTIDE SEQUENCE [LARGE SCALE GENOMIC DNA]</scope>
    <source>
        <strain evidence="1">JCM 21531</strain>
    </source>
</reference>
<dbReference type="AlphaFoldDB" id="W4VAS9"/>
<gene>
    <name evidence="1" type="ORF">JCM21531_4134</name>
</gene>
<organism evidence="1 2">
    <name type="scientific">Acetivibrio straminisolvens JCM 21531</name>
    <dbReference type="NCBI Taxonomy" id="1294263"/>
    <lineage>
        <taxon>Bacteria</taxon>
        <taxon>Bacillati</taxon>
        <taxon>Bacillota</taxon>
        <taxon>Clostridia</taxon>
        <taxon>Eubacteriales</taxon>
        <taxon>Oscillospiraceae</taxon>
        <taxon>Acetivibrio</taxon>
    </lineage>
</organism>
<dbReference type="STRING" id="1294263.JCM21531_4134"/>
<accession>W4VAS9</accession>
<keyword evidence="2" id="KW-1185">Reference proteome</keyword>
<evidence type="ECO:0000313" key="2">
    <source>
        <dbReference type="Proteomes" id="UP000019109"/>
    </source>
</evidence>
<dbReference type="EMBL" id="BAVR01000075">
    <property type="protein sequence ID" value="GAE90515.1"/>
    <property type="molecule type" value="Genomic_DNA"/>
</dbReference>
<dbReference type="Proteomes" id="UP000019109">
    <property type="component" value="Unassembled WGS sequence"/>
</dbReference>
<evidence type="ECO:0000313" key="1">
    <source>
        <dbReference type="EMBL" id="GAE90515.1"/>
    </source>
</evidence>